<comment type="caution">
    <text evidence="3">The sequence shown here is derived from an EMBL/GenBank/DDBJ whole genome shotgun (WGS) entry which is preliminary data.</text>
</comment>
<organism evidence="3 4">
    <name type="scientific">Parahaliea aestuarii</name>
    <dbReference type="NCBI Taxonomy" id="1852021"/>
    <lineage>
        <taxon>Bacteria</taxon>
        <taxon>Pseudomonadati</taxon>
        <taxon>Pseudomonadota</taxon>
        <taxon>Gammaproteobacteria</taxon>
        <taxon>Cellvibrionales</taxon>
        <taxon>Halieaceae</taxon>
        <taxon>Parahaliea</taxon>
    </lineage>
</organism>
<evidence type="ECO:0000313" key="3">
    <source>
        <dbReference type="EMBL" id="TXS91525.1"/>
    </source>
</evidence>
<dbReference type="AlphaFoldDB" id="A0A5C8ZSX9"/>
<evidence type="ECO:0000313" key="4">
    <source>
        <dbReference type="Proteomes" id="UP000321933"/>
    </source>
</evidence>
<evidence type="ECO:0000256" key="2">
    <source>
        <dbReference type="SAM" id="SignalP"/>
    </source>
</evidence>
<keyword evidence="4" id="KW-1185">Reference proteome</keyword>
<dbReference type="OrthoDB" id="9806250at2"/>
<feature type="region of interest" description="Disordered" evidence="1">
    <location>
        <begin position="160"/>
        <end position="186"/>
    </location>
</feature>
<feature type="signal peptide" evidence="2">
    <location>
        <begin position="1"/>
        <end position="23"/>
    </location>
</feature>
<reference evidence="3 4" key="1">
    <citation type="submission" date="2019-08" db="EMBL/GenBank/DDBJ databases">
        <title>Parahaliea maris sp. nov., isolated from the surface seawater.</title>
        <authorList>
            <person name="Liu Y."/>
        </authorList>
    </citation>
    <scope>NUCLEOTIDE SEQUENCE [LARGE SCALE GENOMIC DNA]</scope>
    <source>
        <strain evidence="3 4">S2-26</strain>
    </source>
</reference>
<sequence>MIYKHLLRWLACLCLLCAGPILASDVHQKTDVITLYNGDRITGEIKSLSAGLLELSTDAMDSVSIQWQEVARIESKYNYQVRTSNGHRYYGELQPGERPGDLAIRDLYGSHNMEYLDIVELEPIEDRWLDRFDAYLSAGYSYTKASSVAQTTLNTTLSYEDQHSRNSLNARTTLTDTEDDSSQSTKIDLTRQVWSTNRARYFRAYYGNYEKNDELGVDYRLSVGAGLGRYFIDTYRTRLTGGAGLQVLTEEGTEEGTRQSVEAFFAGEYGFWRFDDPEMDISFTLSLYPSLTESGRLRSSSDLRLRWEIIDDLYWDITAFGSYDNQADSDRNVDYGVTTGVGWTY</sequence>
<proteinExistence type="predicted"/>
<gene>
    <name evidence="3" type="ORF">FVW59_10155</name>
</gene>
<evidence type="ECO:0000256" key="1">
    <source>
        <dbReference type="SAM" id="MobiDB-lite"/>
    </source>
</evidence>
<protein>
    <submittedName>
        <fullName evidence="3">DUF481 domain-containing protein</fullName>
    </submittedName>
</protein>
<dbReference type="InterPro" id="IPR007433">
    <property type="entry name" value="DUF481"/>
</dbReference>
<dbReference type="Proteomes" id="UP000321933">
    <property type="component" value="Unassembled WGS sequence"/>
</dbReference>
<dbReference type="Pfam" id="PF04338">
    <property type="entry name" value="DUF481"/>
    <property type="match status" value="1"/>
</dbReference>
<accession>A0A5C8ZSX9</accession>
<name>A0A5C8ZSX9_9GAMM</name>
<keyword evidence="2" id="KW-0732">Signal</keyword>
<dbReference type="RefSeq" id="WP_148064156.1">
    <property type="nucleotide sequence ID" value="NZ_VRYZ01000004.1"/>
</dbReference>
<dbReference type="EMBL" id="VRYZ01000004">
    <property type="protein sequence ID" value="TXS91525.1"/>
    <property type="molecule type" value="Genomic_DNA"/>
</dbReference>
<feature type="compositionally biased region" description="Polar residues" evidence="1">
    <location>
        <begin position="160"/>
        <end position="175"/>
    </location>
</feature>
<feature type="chain" id="PRO_5023095292" evidence="2">
    <location>
        <begin position="24"/>
        <end position="345"/>
    </location>
</feature>